<dbReference type="Proteomes" id="UP000553957">
    <property type="component" value="Unassembled WGS sequence"/>
</dbReference>
<dbReference type="Gene3D" id="3.30.1370.60">
    <property type="entry name" value="Hypothetical oxidoreductase yiak, domain 2"/>
    <property type="match status" value="1"/>
</dbReference>
<dbReference type="EMBL" id="JACHKF010000001">
    <property type="protein sequence ID" value="MBB6567765.1"/>
    <property type="molecule type" value="Genomic_DNA"/>
</dbReference>
<dbReference type="PANTHER" id="PTHR11091:SF0">
    <property type="entry name" value="MALATE DEHYDROGENASE"/>
    <property type="match status" value="1"/>
</dbReference>
<dbReference type="Proteomes" id="UP000534306">
    <property type="component" value="Unassembled WGS sequence"/>
</dbReference>
<comment type="caution">
    <text evidence="4">The sequence shown here is derived from an EMBL/GenBank/DDBJ whole genome shotgun (WGS) entry which is preliminary data.</text>
</comment>
<dbReference type="SUPFAM" id="SSF89733">
    <property type="entry name" value="L-sulfolactate dehydrogenase-like"/>
    <property type="match status" value="1"/>
</dbReference>
<dbReference type="Pfam" id="PF02615">
    <property type="entry name" value="Ldh_2"/>
    <property type="match status" value="1"/>
</dbReference>
<sequence length="351" mass="35729">MADHRRVDSGWLTELVAEVFEAAGVGRGAALRLAEGLVEADARGTSSHGTLLVPMYVERLRRGSISTAEGAELVVDLGAVAVLDADHCLGQLSADQAMSLAVAKAQQFGVGVVSVRRAAHFGGAYRYVQQAAAAGCIGIAAANTRPLMPAPGGAAAVVGNNPLAIGVPAASGEPVVLDMALSATSLGRIRLAEQEGQAIPPTWATDRDGRPTTSAAEAVAGLLQPAAGHKGFGLALMVDVLTGILSGGGFGAAVKGLYADLSVPNDCAHFFLALDVRAFGAPEQFAERLAELSRQVLDSPTAPGTERTLLPGQLEAERAAVSATQGIELPAAVYDALLDTAQALGVIREAS</sequence>
<reference evidence="3 6" key="2">
    <citation type="submission" date="2020-08" db="EMBL/GenBank/DDBJ databases">
        <title>Sequencing the genomes of 1000 actinobacteria strains.</title>
        <authorList>
            <person name="Klenk H.-P."/>
        </authorList>
    </citation>
    <scope>NUCLEOTIDE SEQUENCE [LARGE SCALE GENOMIC DNA]</scope>
    <source>
        <strain evidence="3 6">DSM 15626</strain>
    </source>
</reference>
<evidence type="ECO:0000256" key="1">
    <source>
        <dbReference type="ARBA" id="ARBA00006056"/>
    </source>
</evidence>
<dbReference type="PANTHER" id="PTHR11091">
    <property type="entry name" value="OXIDOREDUCTASE-RELATED"/>
    <property type="match status" value="1"/>
</dbReference>
<evidence type="ECO:0000313" key="5">
    <source>
        <dbReference type="Proteomes" id="UP000534306"/>
    </source>
</evidence>
<accession>A0A7Y4KW20</accession>
<dbReference type="RefSeq" id="WP_171671430.1">
    <property type="nucleotide sequence ID" value="NZ_BAAAGT010000003.1"/>
</dbReference>
<dbReference type="InterPro" id="IPR043143">
    <property type="entry name" value="Mal/L-sulf/L-lact_DH-like_NADP"/>
</dbReference>
<dbReference type="EMBL" id="JABJRC010000001">
    <property type="protein sequence ID" value="NOL39639.1"/>
    <property type="molecule type" value="Genomic_DNA"/>
</dbReference>
<dbReference type="GO" id="GO:0016491">
    <property type="term" value="F:oxidoreductase activity"/>
    <property type="evidence" value="ECO:0007669"/>
    <property type="project" value="UniProtKB-KW"/>
</dbReference>
<evidence type="ECO:0000313" key="3">
    <source>
        <dbReference type="EMBL" id="MBB6567765.1"/>
    </source>
</evidence>
<evidence type="ECO:0000313" key="6">
    <source>
        <dbReference type="Proteomes" id="UP000553957"/>
    </source>
</evidence>
<name>A0A7Y4KW20_9ACTN</name>
<comment type="similarity">
    <text evidence="1">Belongs to the LDH2/MDH2 oxidoreductase family.</text>
</comment>
<gene>
    <name evidence="3" type="ORF">HNR71_003402</name>
    <name evidence="4" type="ORF">HPO96_05210</name>
</gene>
<evidence type="ECO:0000256" key="2">
    <source>
        <dbReference type="ARBA" id="ARBA00023002"/>
    </source>
</evidence>
<dbReference type="InterPro" id="IPR036111">
    <property type="entry name" value="Mal/L-sulfo/L-lacto_DH-like_sf"/>
</dbReference>
<dbReference type="InterPro" id="IPR043144">
    <property type="entry name" value="Mal/L-sulf/L-lact_DH-like_ah"/>
</dbReference>
<dbReference type="InterPro" id="IPR003767">
    <property type="entry name" value="Malate/L-lactate_DH-like"/>
</dbReference>
<keyword evidence="5" id="KW-1185">Reference proteome</keyword>
<dbReference type="Gene3D" id="1.10.1530.10">
    <property type="match status" value="1"/>
</dbReference>
<dbReference type="AlphaFoldDB" id="A0A7Y4KW20"/>
<reference evidence="4 5" key="1">
    <citation type="submission" date="2020-05" db="EMBL/GenBank/DDBJ databases">
        <title>Genome sequence of Kribbella sandramycini ATCC 39419.</title>
        <authorList>
            <person name="Maclea K.S."/>
            <person name="Fair J.L."/>
        </authorList>
    </citation>
    <scope>NUCLEOTIDE SEQUENCE [LARGE SCALE GENOMIC DNA]</scope>
    <source>
        <strain evidence="4 5">ATCC 39419</strain>
    </source>
</reference>
<keyword evidence="2" id="KW-0560">Oxidoreductase</keyword>
<organism evidence="4 5">
    <name type="scientific">Kribbella sandramycini</name>
    <dbReference type="NCBI Taxonomy" id="60450"/>
    <lineage>
        <taxon>Bacteria</taxon>
        <taxon>Bacillati</taxon>
        <taxon>Actinomycetota</taxon>
        <taxon>Actinomycetes</taxon>
        <taxon>Propionibacteriales</taxon>
        <taxon>Kribbellaceae</taxon>
        <taxon>Kribbella</taxon>
    </lineage>
</organism>
<evidence type="ECO:0000313" key="4">
    <source>
        <dbReference type="EMBL" id="NOL39639.1"/>
    </source>
</evidence>
<protein>
    <submittedName>
        <fullName evidence="3">LDH2 family malate/lactate/ureidoglycolate dehydrogenase</fullName>
    </submittedName>
    <submittedName>
        <fullName evidence="4">Ldh family oxidoreductase</fullName>
    </submittedName>
</protein>
<proteinExistence type="inferred from homology"/>